<dbReference type="InterPro" id="IPR036046">
    <property type="entry name" value="Acylphosphatase-like_dom_sf"/>
</dbReference>
<dbReference type="Pfam" id="PF00708">
    <property type="entry name" value="Acylphosphatase"/>
    <property type="match status" value="1"/>
</dbReference>
<dbReference type="KEGG" id="bbel:109487363"/>
<feature type="active site" evidence="5">
    <location>
        <position position="39"/>
    </location>
</feature>
<protein>
    <recommendedName>
        <fullName evidence="2 5">Acylphosphatase</fullName>
        <ecNumber evidence="2 5">3.6.1.7</ecNumber>
    </recommendedName>
</protein>
<gene>
    <name evidence="10" type="primary">LOC109487363</name>
</gene>
<dbReference type="SUPFAM" id="SSF54975">
    <property type="entry name" value="Acylphosphatase/BLUF domain-like"/>
    <property type="match status" value="1"/>
</dbReference>
<evidence type="ECO:0000256" key="2">
    <source>
        <dbReference type="ARBA" id="ARBA00012150"/>
    </source>
</evidence>
<evidence type="ECO:0000256" key="6">
    <source>
        <dbReference type="RuleBase" id="RU000553"/>
    </source>
</evidence>
<evidence type="ECO:0000256" key="3">
    <source>
        <dbReference type="ARBA" id="ARBA00022801"/>
    </source>
</evidence>
<dbReference type="OrthoDB" id="7961613at2759"/>
<evidence type="ECO:0000256" key="4">
    <source>
        <dbReference type="ARBA" id="ARBA00047645"/>
    </source>
</evidence>
<dbReference type="PANTHER" id="PTHR10029">
    <property type="entry name" value="ACYLPHOSPHATASE"/>
    <property type="match status" value="1"/>
</dbReference>
<dbReference type="PROSITE" id="PS00151">
    <property type="entry name" value="ACYLPHOSPHATASE_2"/>
    <property type="match status" value="1"/>
</dbReference>
<accession>A0A6P5AB95</accession>
<dbReference type="Gene3D" id="3.30.70.100">
    <property type="match status" value="1"/>
</dbReference>
<organism evidence="9 10">
    <name type="scientific">Branchiostoma belcheri</name>
    <name type="common">Amphioxus</name>
    <dbReference type="NCBI Taxonomy" id="7741"/>
    <lineage>
        <taxon>Eukaryota</taxon>
        <taxon>Metazoa</taxon>
        <taxon>Chordata</taxon>
        <taxon>Cephalochordata</taxon>
        <taxon>Leptocardii</taxon>
        <taxon>Amphioxiformes</taxon>
        <taxon>Branchiostomatidae</taxon>
        <taxon>Branchiostoma</taxon>
    </lineage>
</organism>
<dbReference type="RefSeq" id="XP_019646898.1">
    <property type="nucleotide sequence ID" value="XM_019791339.1"/>
</dbReference>
<keyword evidence="3 5" id="KW-0378">Hydrolase</keyword>
<comment type="catalytic activity">
    <reaction evidence="4 5 6">
        <text>an acyl phosphate + H2O = a carboxylate + phosphate + H(+)</text>
        <dbReference type="Rhea" id="RHEA:14965"/>
        <dbReference type="ChEBI" id="CHEBI:15377"/>
        <dbReference type="ChEBI" id="CHEBI:15378"/>
        <dbReference type="ChEBI" id="CHEBI:29067"/>
        <dbReference type="ChEBI" id="CHEBI:43474"/>
        <dbReference type="ChEBI" id="CHEBI:59918"/>
        <dbReference type="EC" id="3.6.1.7"/>
    </reaction>
</comment>
<dbReference type="PANTHER" id="PTHR10029:SF22">
    <property type="entry name" value="ACYLPHOSPHATASE-2-LIKE"/>
    <property type="match status" value="1"/>
</dbReference>
<dbReference type="PROSITE" id="PS00150">
    <property type="entry name" value="ACYLPHOSPHATASE_1"/>
    <property type="match status" value="1"/>
</dbReference>
<keyword evidence="9" id="KW-1185">Reference proteome</keyword>
<name>A0A6P5AB95_BRABE</name>
<feature type="domain" description="Acylphosphatase-like" evidence="8">
    <location>
        <begin position="6"/>
        <end position="95"/>
    </location>
</feature>
<evidence type="ECO:0000256" key="5">
    <source>
        <dbReference type="PROSITE-ProRule" id="PRU00520"/>
    </source>
</evidence>
<evidence type="ECO:0000313" key="9">
    <source>
        <dbReference type="Proteomes" id="UP000515135"/>
    </source>
</evidence>
<feature type="active site" evidence="5">
    <location>
        <position position="21"/>
    </location>
</feature>
<dbReference type="GO" id="GO:0003998">
    <property type="term" value="F:acylphosphatase activity"/>
    <property type="evidence" value="ECO:0007669"/>
    <property type="project" value="UniProtKB-EC"/>
</dbReference>
<sequence length="100" mass="11440">MTDLLSVEYEIYGEVQGVFFRDNTRKQARRLNLVGWVQNTRQGTVAGVVQGPRNAVDQMKHWLRHVGSPMSRIEGASFDEKSIARLEFGNFDISYGGRRH</sequence>
<dbReference type="InterPro" id="IPR001792">
    <property type="entry name" value="Acylphosphatase-like_dom"/>
</dbReference>
<evidence type="ECO:0000259" key="8">
    <source>
        <dbReference type="PROSITE" id="PS51160"/>
    </source>
</evidence>
<dbReference type="InterPro" id="IPR020456">
    <property type="entry name" value="Acylphosphatase"/>
</dbReference>
<dbReference type="AlphaFoldDB" id="A0A6P5AB95"/>
<dbReference type="PROSITE" id="PS51160">
    <property type="entry name" value="ACYLPHOSPHATASE_3"/>
    <property type="match status" value="1"/>
</dbReference>
<evidence type="ECO:0000256" key="1">
    <source>
        <dbReference type="ARBA" id="ARBA00005614"/>
    </source>
</evidence>
<proteinExistence type="inferred from homology"/>
<dbReference type="PRINTS" id="PR00112">
    <property type="entry name" value="ACYLPHPHTASE"/>
</dbReference>
<comment type="similarity">
    <text evidence="1 7">Belongs to the acylphosphatase family.</text>
</comment>
<dbReference type="FunFam" id="3.30.70.100:FF:000011">
    <property type="entry name" value="Acylphosphatase"/>
    <property type="match status" value="1"/>
</dbReference>
<dbReference type="InterPro" id="IPR017968">
    <property type="entry name" value="Acylphosphatase_CS"/>
</dbReference>
<dbReference type="GeneID" id="109487363"/>
<evidence type="ECO:0000256" key="7">
    <source>
        <dbReference type="RuleBase" id="RU004168"/>
    </source>
</evidence>
<evidence type="ECO:0000313" key="10">
    <source>
        <dbReference type="RefSeq" id="XP_019646898.1"/>
    </source>
</evidence>
<reference evidence="10" key="1">
    <citation type="submission" date="2025-08" db="UniProtKB">
        <authorList>
            <consortium name="RefSeq"/>
        </authorList>
    </citation>
    <scope>IDENTIFICATION</scope>
    <source>
        <tissue evidence="10">Gonad</tissue>
    </source>
</reference>
<dbReference type="Proteomes" id="UP000515135">
    <property type="component" value="Unplaced"/>
</dbReference>
<dbReference type="EC" id="3.6.1.7" evidence="2 5"/>